<evidence type="ECO:0000259" key="3">
    <source>
        <dbReference type="PROSITE" id="PS51723"/>
    </source>
</evidence>
<organism evidence="4 5">
    <name type="scientific">Chlorella ohadii</name>
    <dbReference type="NCBI Taxonomy" id="2649997"/>
    <lineage>
        <taxon>Eukaryota</taxon>
        <taxon>Viridiplantae</taxon>
        <taxon>Chlorophyta</taxon>
        <taxon>core chlorophytes</taxon>
        <taxon>Trebouxiophyceae</taxon>
        <taxon>Chlorellales</taxon>
        <taxon>Chlorellaceae</taxon>
        <taxon>Chlorella clade</taxon>
        <taxon>Chlorella</taxon>
    </lineage>
</organism>
<dbReference type="EMBL" id="JADXDR010000038">
    <property type="protein sequence ID" value="KAI7843452.1"/>
    <property type="molecule type" value="Genomic_DNA"/>
</dbReference>
<dbReference type="PANTHER" id="PTHR15730">
    <property type="entry name" value="EXPERIMENTAL AUTOIMMUNE PROSTATITIS ANTIGEN 2-RELATED"/>
    <property type="match status" value="1"/>
</dbReference>
<accession>A0AAD5DSE7</accession>
<feature type="compositionally biased region" description="Pro residues" evidence="2">
    <location>
        <begin position="1270"/>
        <end position="1289"/>
    </location>
</feature>
<dbReference type="InterPro" id="IPR051244">
    <property type="entry name" value="TCAF"/>
</dbReference>
<evidence type="ECO:0000256" key="2">
    <source>
        <dbReference type="SAM" id="MobiDB-lite"/>
    </source>
</evidence>
<dbReference type="InterPro" id="IPR042279">
    <property type="entry name" value="Pep_M60_3"/>
</dbReference>
<name>A0AAD5DSE7_9CHLO</name>
<protein>
    <recommendedName>
        <fullName evidence="3">Peptidase M60 domain-containing protein</fullName>
    </recommendedName>
</protein>
<feature type="region of interest" description="Disordered" evidence="2">
    <location>
        <begin position="1270"/>
        <end position="1290"/>
    </location>
</feature>
<dbReference type="Pfam" id="PF13402">
    <property type="entry name" value="Peptidase_M60"/>
    <property type="match status" value="1"/>
</dbReference>
<dbReference type="SUPFAM" id="SSF52317">
    <property type="entry name" value="Class I glutamine amidotransferase-like"/>
    <property type="match status" value="1"/>
</dbReference>
<feature type="region of interest" description="Disordered" evidence="2">
    <location>
        <begin position="1573"/>
        <end position="1599"/>
    </location>
</feature>
<feature type="domain" description="Peptidase M60" evidence="3">
    <location>
        <begin position="888"/>
        <end position="1184"/>
    </location>
</feature>
<keyword evidence="5" id="KW-1185">Reference proteome</keyword>
<dbReference type="SMART" id="SM01276">
    <property type="entry name" value="M60-like"/>
    <property type="match status" value="1"/>
</dbReference>
<dbReference type="Pfam" id="PF17291">
    <property type="entry name" value="M60-like_N"/>
    <property type="match status" value="1"/>
</dbReference>
<comment type="caution">
    <text evidence="4">The sequence shown here is derived from an EMBL/GenBank/DDBJ whole genome shotgun (WGS) entry which is preliminary data.</text>
</comment>
<gene>
    <name evidence="4" type="ORF">COHA_002930</name>
</gene>
<evidence type="ECO:0000256" key="1">
    <source>
        <dbReference type="ARBA" id="ARBA00009770"/>
    </source>
</evidence>
<evidence type="ECO:0000313" key="4">
    <source>
        <dbReference type="EMBL" id="KAI7843452.1"/>
    </source>
</evidence>
<dbReference type="Gene3D" id="3.40.390.80">
    <property type="entry name" value="Peptidase M60, enhancin-like domain 2"/>
    <property type="match status" value="1"/>
</dbReference>
<comment type="similarity">
    <text evidence="1">Belongs to the TCAF family.</text>
</comment>
<dbReference type="Proteomes" id="UP001205105">
    <property type="component" value="Unassembled WGS sequence"/>
</dbReference>
<dbReference type="InterPro" id="IPR031161">
    <property type="entry name" value="Peptidase_M60_dom"/>
</dbReference>
<feature type="compositionally biased region" description="Pro residues" evidence="2">
    <location>
        <begin position="1576"/>
        <end position="1598"/>
    </location>
</feature>
<dbReference type="Gene3D" id="1.10.390.30">
    <property type="entry name" value="Peptidase M60, enhancin-like domain 3"/>
    <property type="match status" value="1"/>
</dbReference>
<dbReference type="PANTHER" id="PTHR15730:SF5">
    <property type="entry name" value="SI:CH211-210B2.2-RELATED"/>
    <property type="match status" value="1"/>
</dbReference>
<sequence length="1759" mass="182820">MLNADQTSNLGRLVRNAAKWAAGGKSTGIRIATNDDGWAGASGLLATIASQSGGVFTSAGKVLPGSLSTSAVDVYIANGQIRGSTSSIGGTAAATVQSFVSGGGGLLVASQTWYNGESGHPINEVLNKMGFLVSSDGAHADTTPDATTPPSQWGNIDNRVACLDQGCRGTLGSACMTLSSSAVNTQKWAINKAKPYADSGASFMAALGLAAYRPGVNLGKAACVALRELAPGVPPSPPAPVPAPPSPPLPTEDVSAADYAVLAEGVGTATNSWIASSHHLWGHAMAIAVAASGGIFVSATKHGAGRALHFAHDGMLGVCASGCGTSGFGRLVYNAALWAGSVRREAGQPIRVAGSTSYGTNIAGHLQAHNSSVFANMGTLAHAYISVNDADLYIMSGYDSELASQAATIRAFIAAGGGVLVANHAWSWGGEEAALPANVLLAPLGIVIKGDGPWGEEATLDPTTPPTAWAKAEARVTCLDQACRGTVGSPCVALSTSAVNDNKGMVAGVKPYTSDSPNAAFLLALVQDVSAADYAALAAGVGTPSAVANFEASYHALAGHAMAIVVSAGGTPTISATNYGAGRALHFGHEAMLNACSSGCGTSGLGRLVYNAAVWAGSVRREAGQPIRVAGSTSYGTSIAGHLAAHDSATFANMGTIGHAYISVNDADLYIVSGFDAAVGTQAATIRAFVAAGGGLLVGNQVWSSSGDQATLPVNVLLNPMGILVVKEGTSEVPLAMDPAKPPSQLANANRALDCLVATMRDNNTSHPCYMASDSALTSLLERVTGGLTLIAWGDPFWQELKGYELAAPSSTTGINGEKDTSVPGGRVVRRSADGLGAFARNLRYRYAPVDELDQSPDVQYFPGLPPAGTQPISGTVTRTVNGSQLGTQWQCLGLWAMAGQVVQVTVPDSLVATGGATLHIGGWTDWLHRKVEWARLPDMVRRFSINSATTRIGSAFGGLIYITVPSGRNLGALSVQVSGGAIWAPYFAEGVSDPADWPNQLQHPAPWGEIRSPKFAIASPRVSQRKMLPTPDKLLRIMQHWNTALDACAEMAGISPNRDREERFQHDIDISAGYMHSGYPVMTFLDVTNSTLDVTSWKWGHFHELGHNHQRGEWTPPNGGEMVPNFFSAIQMYRVLNITTPANFYGWYGNDYNSRYANRRAHKARVAAGEQFDAWANLENVGGLMLDSIFEAMEDPRWEPFELLKKTLASYWTNPKPGSEDVRQYWIKRQSQVAQLNMASYYKGWGWPVEAATEAALAALPVYQLPAYSPPSPPTPPPPPSPPAPPVAPSSIGAADYQALAAGVGTIATSGFLSSKIWLYGDTLAVATEGDNPFIAAGTYGKGRVVVFGHEGMIGAAQSSNLGKLVRNSVLWAAGSRASGINLATNHGGWAGLLGQLEGSNTSLFTSFDVVSPPSLPTNDYDIAVYIANGWDSQLVPAALAVRRWVAEGGGLVIGAQTWSSGQVGHPINVLLNEMGFIVSSNGLSSNATLDPSTPPSQWSRADGRVACLDQACRGTGACASLDSNGITASKWLINQVKPYASPDAAFITALVQDTYRTEFDANKPACAALKELAKPPPSPAPASKAPPPPPSPPPAVPGLAYTLVRGNFSNLPSHQANKVVERGTLTRLGTGYSCNPLLPPSTPQACISAKYRTQFAVRAAGRLRVAAKDVKGGKAVQLLLGASGTARVTVTSNGSVVATLNITGAKTSTSQTASVQLPAGDADIVVEWMQASGTASLKLLWRTAAVLAWSAPALVVA</sequence>
<proteinExistence type="inferred from homology"/>
<dbReference type="PROSITE" id="PS51723">
    <property type="entry name" value="PEPTIDASE_M60"/>
    <property type="match status" value="1"/>
</dbReference>
<dbReference type="InterPro" id="IPR035423">
    <property type="entry name" value="M60-like_N"/>
</dbReference>
<evidence type="ECO:0000313" key="5">
    <source>
        <dbReference type="Proteomes" id="UP001205105"/>
    </source>
</evidence>
<dbReference type="InterPro" id="IPR029062">
    <property type="entry name" value="Class_I_gatase-like"/>
</dbReference>
<reference evidence="4" key="1">
    <citation type="submission" date="2020-11" db="EMBL/GenBank/DDBJ databases">
        <title>Chlorella ohadii genome sequencing and assembly.</title>
        <authorList>
            <person name="Murik O."/>
            <person name="Treves H."/>
            <person name="Kedem I."/>
            <person name="Shotland Y."/>
            <person name="Kaplan A."/>
        </authorList>
    </citation>
    <scope>NUCLEOTIDE SEQUENCE</scope>
    <source>
        <strain evidence="4">1</strain>
    </source>
</reference>